<feature type="region of interest" description="Disordered" evidence="1">
    <location>
        <begin position="290"/>
        <end position="311"/>
    </location>
</feature>
<evidence type="ECO:0000256" key="1">
    <source>
        <dbReference type="SAM" id="MobiDB-lite"/>
    </source>
</evidence>
<dbReference type="OrthoDB" id="5984724at2759"/>
<comment type="caution">
    <text evidence="2">The sequence shown here is derived from an EMBL/GenBank/DDBJ whole genome shotgun (WGS) entry which is preliminary data.</text>
</comment>
<evidence type="ECO:0000313" key="3">
    <source>
        <dbReference type="Proteomes" id="UP000275408"/>
    </source>
</evidence>
<dbReference type="Proteomes" id="UP000275408">
    <property type="component" value="Unassembled WGS sequence"/>
</dbReference>
<organism evidence="2 3">
    <name type="scientific">Pocillopora damicornis</name>
    <name type="common">Cauliflower coral</name>
    <name type="synonym">Millepora damicornis</name>
    <dbReference type="NCBI Taxonomy" id="46731"/>
    <lineage>
        <taxon>Eukaryota</taxon>
        <taxon>Metazoa</taxon>
        <taxon>Cnidaria</taxon>
        <taxon>Anthozoa</taxon>
        <taxon>Hexacorallia</taxon>
        <taxon>Scleractinia</taxon>
        <taxon>Astrocoeniina</taxon>
        <taxon>Pocilloporidae</taxon>
        <taxon>Pocillopora</taxon>
    </lineage>
</organism>
<name>A0A3M6TNK8_POCDA</name>
<proteinExistence type="predicted"/>
<evidence type="ECO:0000313" key="2">
    <source>
        <dbReference type="EMBL" id="RMX42814.1"/>
    </source>
</evidence>
<dbReference type="AlphaFoldDB" id="A0A3M6TNK8"/>
<accession>A0A3M6TNK8</accession>
<sequence length="311" mass="35629">MELPLIPSYLKDVCTFTERIQPLYKVQDQIKTIWTFKGNRPEVSYQAISRLRLGIVKIPTKWLDDFCKNTYKVASAYITRLTSWPAVKPNNGTGLQEFSFALEDARNAMTGMQLTSDLNTANVLRQLWEKLARYLRSKWTERFSKIRGNRGEADNFNNFCQFVFKQADLTTDPVYSEEGISRPKDIVDDLARGRGTSFATGLSEKNGTKRNSNRISCTLCSKRHHLDGCAKFLKKSLVERRDFVGNIGVCFGCYSSEHIVKSGKSGRLCQICNKKHSTSLHNHNWRLEEVKTEGRSSQTSERRREEQAFAT</sequence>
<dbReference type="PANTHER" id="PTHR47331:SF1">
    <property type="entry name" value="GAG-LIKE PROTEIN"/>
    <property type="match status" value="1"/>
</dbReference>
<reference evidence="2 3" key="1">
    <citation type="journal article" date="2018" name="Sci. Rep.">
        <title>Comparative analysis of the Pocillopora damicornis genome highlights role of immune system in coral evolution.</title>
        <authorList>
            <person name="Cunning R."/>
            <person name="Bay R.A."/>
            <person name="Gillette P."/>
            <person name="Baker A.C."/>
            <person name="Traylor-Knowles N."/>
        </authorList>
    </citation>
    <scope>NUCLEOTIDE SEQUENCE [LARGE SCALE GENOMIC DNA]</scope>
    <source>
        <strain evidence="2">RSMAS</strain>
        <tissue evidence="2">Whole animal</tissue>
    </source>
</reference>
<dbReference type="PANTHER" id="PTHR47331">
    <property type="entry name" value="PHD-TYPE DOMAIN-CONTAINING PROTEIN"/>
    <property type="match status" value="1"/>
</dbReference>
<gene>
    <name evidence="2" type="ORF">pdam_00022494</name>
</gene>
<dbReference type="EMBL" id="RCHS01003258">
    <property type="protein sequence ID" value="RMX42814.1"/>
    <property type="molecule type" value="Genomic_DNA"/>
</dbReference>
<protein>
    <submittedName>
        <fullName evidence="2">Uncharacterized protein</fullName>
    </submittedName>
</protein>
<keyword evidence="3" id="KW-1185">Reference proteome</keyword>